<name>A0A9D2L3X3_9BACT</name>
<dbReference type="AlphaFoldDB" id="A0A9D2L3X3"/>
<dbReference type="NCBIfam" id="TIGR02453">
    <property type="entry name" value="TIGR02453 family protein"/>
    <property type="match status" value="1"/>
</dbReference>
<evidence type="ECO:0000313" key="2">
    <source>
        <dbReference type="Proteomes" id="UP000824259"/>
    </source>
</evidence>
<dbReference type="InterPro" id="IPR015996">
    <property type="entry name" value="UCP028451"/>
</dbReference>
<reference evidence="1" key="1">
    <citation type="journal article" date="2021" name="PeerJ">
        <title>Extensive microbial diversity within the chicken gut microbiome revealed by metagenomics and culture.</title>
        <authorList>
            <person name="Gilroy R."/>
            <person name="Ravi A."/>
            <person name="Getino M."/>
            <person name="Pursley I."/>
            <person name="Horton D.L."/>
            <person name="Alikhan N.F."/>
            <person name="Baker D."/>
            <person name="Gharbi K."/>
            <person name="Hall N."/>
            <person name="Watson M."/>
            <person name="Adriaenssens E.M."/>
            <person name="Foster-Nyarko E."/>
            <person name="Jarju S."/>
            <person name="Secka A."/>
            <person name="Antonio M."/>
            <person name="Oren A."/>
            <person name="Chaudhuri R.R."/>
            <person name="La Ragione R."/>
            <person name="Hildebrand F."/>
            <person name="Pallen M.J."/>
        </authorList>
    </citation>
    <scope>NUCLEOTIDE SEQUENCE</scope>
    <source>
        <strain evidence="1">CHK169-11906</strain>
    </source>
</reference>
<gene>
    <name evidence="1" type="ORF">H9779_03270</name>
</gene>
<evidence type="ECO:0000313" key="1">
    <source>
        <dbReference type="EMBL" id="HJA98605.1"/>
    </source>
</evidence>
<sequence>MKEVVEFLTLLHANNDKAWFDAHKESYKQALSCFQEFTTRLIDGISRFDPMVAGLTVKDCTYRIYRDVRFSADKSPYKTHMGAFIAPHGKKAGYAGYYFHLEPVYDAGSWSQGSLLYAGLHCPLPQVLQSVREEIVDNGAEIEEAIHTAKGFSLDESEKLKRLPKGYAPGSPYDELLKLKEIGLVKRVPIEYVLNENLLENVLKDFRSTCPLVSQLNRAVQYAYEEMM</sequence>
<reference evidence="1" key="2">
    <citation type="submission" date="2021-04" db="EMBL/GenBank/DDBJ databases">
        <authorList>
            <person name="Gilroy R."/>
        </authorList>
    </citation>
    <scope>NUCLEOTIDE SEQUENCE</scope>
    <source>
        <strain evidence="1">CHK169-11906</strain>
    </source>
</reference>
<protein>
    <submittedName>
        <fullName evidence="1">DUF2461 domain-containing protein</fullName>
    </submittedName>
</protein>
<dbReference type="InterPro" id="IPR012808">
    <property type="entry name" value="CHP02453"/>
</dbReference>
<dbReference type="PANTHER" id="PTHR36452">
    <property type="entry name" value="CHROMOSOME 12, WHOLE GENOME SHOTGUN SEQUENCE"/>
    <property type="match status" value="1"/>
</dbReference>
<dbReference type="Pfam" id="PF09365">
    <property type="entry name" value="DUF2461"/>
    <property type="match status" value="1"/>
</dbReference>
<dbReference type="PIRSF" id="PIRSF028451">
    <property type="entry name" value="UCP028451"/>
    <property type="match status" value="1"/>
</dbReference>
<accession>A0A9D2L3X3</accession>
<dbReference type="Proteomes" id="UP000824259">
    <property type="component" value="Unassembled WGS sequence"/>
</dbReference>
<organism evidence="1 2">
    <name type="scientific">Candidatus Alistipes avicola</name>
    <dbReference type="NCBI Taxonomy" id="2838432"/>
    <lineage>
        <taxon>Bacteria</taxon>
        <taxon>Pseudomonadati</taxon>
        <taxon>Bacteroidota</taxon>
        <taxon>Bacteroidia</taxon>
        <taxon>Bacteroidales</taxon>
        <taxon>Rikenellaceae</taxon>
        <taxon>Alistipes</taxon>
    </lineage>
</organism>
<comment type="caution">
    <text evidence="1">The sequence shown here is derived from an EMBL/GenBank/DDBJ whole genome shotgun (WGS) entry which is preliminary data.</text>
</comment>
<dbReference type="EMBL" id="DWYR01000009">
    <property type="protein sequence ID" value="HJA98605.1"/>
    <property type="molecule type" value="Genomic_DNA"/>
</dbReference>
<proteinExistence type="predicted"/>
<dbReference type="PANTHER" id="PTHR36452:SF1">
    <property type="entry name" value="DUF2461 DOMAIN-CONTAINING PROTEIN"/>
    <property type="match status" value="1"/>
</dbReference>